<keyword evidence="4" id="KW-0808">Transferase</keyword>
<dbReference type="NCBIfam" id="TIGR02361">
    <property type="entry name" value="dak_ATP"/>
    <property type="match status" value="1"/>
</dbReference>
<dbReference type="GO" id="GO:0050354">
    <property type="term" value="F:triokinase activity"/>
    <property type="evidence" value="ECO:0007669"/>
    <property type="project" value="UniProtKB-EC"/>
</dbReference>
<evidence type="ECO:0000256" key="7">
    <source>
        <dbReference type="ARBA" id="ARBA00022798"/>
    </source>
</evidence>
<sequence>MSAKHFINDPTHLVTSALHSLTITNPSLAFDPANKIIYRRPEPQTSTPARVSVVSGGGAGHEPSFAAMVGRGMLSAAVSGTIFASPSSEQIRAGVQSRVDTTAGVLVTVMNYTGDVLNFGVAVEKARAAGVDVEMVVVGDDVGVGREKAGKVGRRGIAGTVLVHKISGALAARGASLADVAKVARLTAANLVSVGASLEHVHVPGRAAPDAASDEVLKVGEVELGMGIHNEPGSGRAKVELPEMVKRMLAQLLDQEDKDRAFVKVDSNEVVLMINNLGGVSVLELAGITAEVAGQLEKTYGIRPVRVISGTFMTSLNGLGFSITLLNVVNTDIGGPGMIELLDDPAEVTGWSAPISKETWEAKNTAERTGDAETSGSAEASGLTWDAGVATAALTEGLRRVIAAEPEITKYDTIVGDGDCGTGLKRGAEAVLKQISQTPLTQDPAVSLASIIPVVEMTMDGTSGALFSIFLNALLHSLRSLPSGPMTPKSWGTALARSVEALGKYTPARPGDRTLVDALAPFVDGLVEGGDLAEAARKARAGAEGTKGMLPGLGRSVYVGGEGYTKVPDPGAWGLAVFFEGLAGKE</sequence>
<dbReference type="SUPFAM" id="SSF82549">
    <property type="entry name" value="DAK1/DegV-like"/>
    <property type="match status" value="1"/>
</dbReference>
<dbReference type="InterPro" id="IPR012734">
    <property type="entry name" value="DhaK_ATP"/>
</dbReference>
<comment type="similarity">
    <text evidence="3">Belongs to the dihydroxyacetone kinase (DAK) family.</text>
</comment>
<comment type="function">
    <text evidence="1">Catalyzes both the phosphorylation of dihydroxyacetone and of glyceraldehyde.</text>
</comment>
<comment type="pathway">
    <text evidence="2">Polyol metabolism; glycerol fermentation; glycerone phosphate from glycerol (oxidative route): step 2/2.</text>
</comment>
<evidence type="ECO:0000256" key="6">
    <source>
        <dbReference type="ARBA" id="ARBA00022777"/>
    </source>
</evidence>
<evidence type="ECO:0000256" key="4">
    <source>
        <dbReference type="ARBA" id="ARBA00022679"/>
    </source>
</evidence>
<dbReference type="Gene3D" id="3.40.50.10440">
    <property type="entry name" value="Dihydroxyacetone kinase, domain 1"/>
    <property type="match status" value="1"/>
</dbReference>
<dbReference type="FunFam" id="3.30.1180.20:FF:000001">
    <property type="entry name" value="Dihydroxyacetone kinase 1"/>
    <property type="match status" value="1"/>
</dbReference>
<dbReference type="InterPro" id="IPR036117">
    <property type="entry name" value="DhaL_dom_sf"/>
</dbReference>
<dbReference type="PROSITE" id="PS51481">
    <property type="entry name" value="DHAK"/>
    <property type="match status" value="1"/>
</dbReference>
<proteinExistence type="inferred from homology"/>
<dbReference type="EMBL" id="ONZQ02000017">
    <property type="protein sequence ID" value="SPO06864.1"/>
    <property type="molecule type" value="Genomic_DNA"/>
</dbReference>
<comment type="catalytic activity">
    <reaction evidence="10">
        <text>dihydroxyacetone + ATP = dihydroxyacetone phosphate + ADP + H(+)</text>
        <dbReference type="Rhea" id="RHEA:15773"/>
        <dbReference type="ChEBI" id="CHEBI:15378"/>
        <dbReference type="ChEBI" id="CHEBI:16016"/>
        <dbReference type="ChEBI" id="CHEBI:30616"/>
        <dbReference type="ChEBI" id="CHEBI:57642"/>
        <dbReference type="ChEBI" id="CHEBI:456216"/>
        <dbReference type="EC" id="2.7.1.29"/>
    </reaction>
</comment>
<comment type="caution">
    <text evidence="16">The sequence shown here is derived from an EMBL/GenBank/DDBJ whole genome shotgun (WGS) entry which is preliminary data.</text>
</comment>
<keyword evidence="17" id="KW-1185">Reference proteome</keyword>
<reference evidence="16" key="1">
    <citation type="submission" date="2018-03" db="EMBL/GenBank/DDBJ databases">
        <authorList>
            <person name="Guldener U."/>
        </authorList>
    </citation>
    <scope>NUCLEOTIDE SEQUENCE</scope>
</reference>
<evidence type="ECO:0000256" key="5">
    <source>
        <dbReference type="ARBA" id="ARBA00022741"/>
    </source>
</evidence>
<evidence type="ECO:0000256" key="11">
    <source>
        <dbReference type="PIRSR" id="PIRSR612734-1"/>
    </source>
</evidence>
<dbReference type="InterPro" id="IPR004006">
    <property type="entry name" value="DhaK_dom"/>
</dbReference>
<dbReference type="GO" id="GO:0005829">
    <property type="term" value="C:cytosol"/>
    <property type="evidence" value="ECO:0007669"/>
    <property type="project" value="TreeGrafter"/>
</dbReference>
<keyword evidence="5" id="KW-0547">Nucleotide-binding</keyword>
<dbReference type="Pfam" id="PF02733">
    <property type="entry name" value="Dak1"/>
    <property type="match status" value="1"/>
</dbReference>
<feature type="compositionally biased region" description="Basic and acidic residues" evidence="13">
    <location>
        <begin position="361"/>
        <end position="371"/>
    </location>
</feature>
<feature type="region of interest" description="Disordered" evidence="13">
    <location>
        <begin position="361"/>
        <end position="380"/>
    </location>
</feature>
<dbReference type="Gene3D" id="3.30.1180.20">
    <property type="entry name" value="Dihydroxyacetone kinase, domain 2"/>
    <property type="match status" value="1"/>
</dbReference>
<evidence type="ECO:0000256" key="8">
    <source>
        <dbReference type="ARBA" id="ARBA00022840"/>
    </source>
</evidence>
<name>A0AAE8N736_9PEZI</name>
<keyword evidence="6 16" id="KW-0418">Kinase</keyword>
<feature type="active site" description="Tele-hemiaminal-histidine intermediate" evidence="11">
    <location>
        <position position="229"/>
    </location>
</feature>
<comment type="catalytic activity">
    <reaction evidence="9">
        <text>D-glyceraldehyde + ATP = D-glyceraldehyde 3-phosphate + ADP + H(+)</text>
        <dbReference type="Rhea" id="RHEA:13941"/>
        <dbReference type="ChEBI" id="CHEBI:15378"/>
        <dbReference type="ChEBI" id="CHEBI:17378"/>
        <dbReference type="ChEBI" id="CHEBI:30616"/>
        <dbReference type="ChEBI" id="CHEBI:59776"/>
        <dbReference type="ChEBI" id="CHEBI:456216"/>
        <dbReference type="EC" id="2.7.1.28"/>
    </reaction>
</comment>
<evidence type="ECO:0000313" key="16">
    <source>
        <dbReference type="EMBL" id="SPO06864.1"/>
    </source>
</evidence>
<dbReference type="GO" id="GO:0004371">
    <property type="term" value="F:glycerone kinase activity"/>
    <property type="evidence" value="ECO:0007669"/>
    <property type="project" value="UniProtKB-EC"/>
</dbReference>
<accession>A0AAE8N736</accession>
<evidence type="ECO:0000256" key="3">
    <source>
        <dbReference type="ARBA" id="ARBA00008757"/>
    </source>
</evidence>
<dbReference type="FunFam" id="1.25.40.340:FF:000001">
    <property type="entry name" value="Dihydroxyacetone kinase 1"/>
    <property type="match status" value="1"/>
</dbReference>
<dbReference type="PANTHER" id="PTHR28629">
    <property type="entry name" value="TRIOKINASE/FMN CYCLASE"/>
    <property type="match status" value="1"/>
</dbReference>
<evidence type="ECO:0000256" key="9">
    <source>
        <dbReference type="ARBA" id="ARBA00047974"/>
    </source>
</evidence>
<evidence type="ECO:0000313" key="17">
    <source>
        <dbReference type="Proteomes" id="UP001187682"/>
    </source>
</evidence>
<organism evidence="16 17">
    <name type="scientific">Cephalotrichum gorgonifer</name>
    <dbReference type="NCBI Taxonomy" id="2041049"/>
    <lineage>
        <taxon>Eukaryota</taxon>
        <taxon>Fungi</taxon>
        <taxon>Dikarya</taxon>
        <taxon>Ascomycota</taxon>
        <taxon>Pezizomycotina</taxon>
        <taxon>Sordariomycetes</taxon>
        <taxon>Hypocreomycetidae</taxon>
        <taxon>Microascales</taxon>
        <taxon>Microascaceae</taxon>
        <taxon>Cephalotrichum</taxon>
    </lineage>
</organism>
<gene>
    <name evidence="16" type="ORF">DNG_09558</name>
</gene>
<feature type="binding site" evidence="12">
    <location>
        <begin position="58"/>
        <end position="61"/>
    </location>
    <ligand>
        <name>substrate</name>
    </ligand>
</feature>
<evidence type="ECO:0000256" key="12">
    <source>
        <dbReference type="PIRSR" id="PIRSR612734-2"/>
    </source>
</evidence>
<keyword evidence="7" id="KW-0319">Glycerol metabolism</keyword>
<evidence type="ECO:0000259" key="14">
    <source>
        <dbReference type="PROSITE" id="PS51480"/>
    </source>
</evidence>
<dbReference type="GO" id="GO:0005524">
    <property type="term" value="F:ATP binding"/>
    <property type="evidence" value="ECO:0007669"/>
    <property type="project" value="UniProtKB-KW"/>
</dbReference>
<evidence type="ECO:0000259" key="15">
    <source>
        <dbReference type="PROSITE" id="PS51481"/>
    </source>
</evidence>
<dbReference type="SUPFAM" id="SSF101473">
    <property type="entry name" value="DhaL-like"/>
    <property type="match status" value="1"/>
</dbReference>
<evidence type="ECO:0000256" key="1">
    <source>
        <dbReference type="ARBA" id="ARBA00003264"/>
    </source>
</evidence>
<dbReference type="Gene3D" id="1.25.40.340">
    <property type="match status" value="1"/>
</dbReference>
<protein>
    <submittedName>
        <fullName evidence="16">Probable dihydroxyacetone kinase</fullName>
    </submittedName>
</protein>
<feature type="domain" description="DhaL" evidence="14">
    <location>
        <begin position="388"/>
        <end position="584"/>
    </location>
</feature>
<dbReference type="GO" id="GO:0019563">
    <property type="term" value="P:glycerol catabolic process"/>
    <property type="evidence" value="ECO:0007669"/>
    <property type="project" value="TreeGrafter"/>
</dbReference>
<evidence type="ECO:0000256" key="2">
    <source>
        <dbReference type="ARBA" id="ARBA00004778"/>
    </source>
</evidence>
<dbReference type="SMART" id="SM01120">
    <property type="entry name" value="Dak2"/>
    <property type="match status" value="1"/>
</dbReference>
<dbReference type="InterPro" id="IPR004007">
    <property type="entry name" value="DhaL_dom"/>
</dbReference>
<feature type="domain" description="DhaK" evidence="15">
    <location>
        <begin position="9"/>
        <end position="351"/>
    </location>
</feature>
<dbReference type="PANTHER" id="PTHR28629:SF14">
    <property type="entry name" value="DIHYDROXYACETONE KINASE 1"/>
    <property type="match status" value="1"/>
</dbReference>
<dbReference type="PROSITE" id="PS51480">
    <property type="entry name" value="DHAL"/>
    <property type="match status" value="1"/>
</dbReference>
<feature type="binding site" evidence="12">
    <location>
        <position position="115"/>
    </location>
    <ligand>
        <name>substrate</name>
    </ligand>
</feature>
<evidence type="ECO:0000256" key="10">
    <source>
        <dbReference type="ARBA" id="ARBA00048898"/>
    </source>
</evidence>
<evidence type="ECO:0000256" key="13">
    <source>
        <dbReference type="SAM" id="MobiDB-lite"/>
    </source>
</evidence>
<dbReference type="Proteomes" id="UP001187682">
    <property type="component" value="Unassembled WGS sequence"/>
</dbReference>
<dbReference type="AlphaFoldDB" id="A0AAE8N736"/>
<dbReference type="InterPro" id="IPR050861">
    <property type="entry name" value="Dihydroxyacetone_Kinase"/>
</dbReference>
<dbReference type="Pfam" id="PF02734">
    <property type="entry name" value="Dak2"/>
    <property type="match status" value="1"/>
</dbReference>
<keyword evidence="8" id="KW-0067">ATP-binding</keyword>
<dbReference type="FunFam" id="3.40.50.10440:FF:000002">
    <property type="entry name" value="Dihydroxyacetone kinase"/>
    <property type="match status" value="1"/>
</dbReference>